<evidence type="ECO:0000313" key="5">
    <source>
        <dbReference type="Proteomes" id="UP001212997"/>
    </source>
</evidence>
<keyword evidence="5" id="KW-1185">Reference proteome</keyword>
<dbReference type="Pfam" id="PF02171">
    <property type="entry name" value="Piwi"/>
    <property type="match status" value="1"/>
</dbReference>
<dbReference type="InterPro" id="IPR003165">
    <property type="entry name" value="Piwi"/>
</dbReference>
<dbReference type="Gene3D" id="3.30.420.10">
    <property type="entry name" value="Ribonuclease H-like superfamily/Ribonuclease H"/>
    <property type="match status" value="1"/>
</dbReference>
<dbReference type="SUPFAM" id="SSF53098">
    <property type="entry name" value="Ribonuclease H-like"/>
    <property type="match status" value="1"/>
</dbReference>
<reference evidence="4" key="1">
    <citation type="submission" date="2022-07" db="EMBL/GenBank/DDBJ databases">
        <title>Genome Sequence of Physisporinus lineatus.</title>
        <authorList>
            <person name="Buettner E."/>
        </authorList>
    </citation>
    <scope>NUCLEOTIDE SEQUENCE</scope>
    <source>
        <strain evidence="4">VT162</strain>
    </source>
</reference>
<dbReference type="Proteomes" id="UP001212997">
    <property type="component" value="Unassembled WGS sequence"/>
</dbReference>
<sequence>MPSKGRHIVVRSNFFPVRIPKDLVIYEYKVTIKAEKERKKRQKSGRKEQDEKKESAGVRARVFELLERQPAFQPYLNHIAHDRSAKLVSSQLLPQPLHIPITFYYAEEDAPRTDAVVYNVDIEFVAQLHSNELRQYMDGKPEHRNNEILPIISALNLVLQQHAARTGIRFGKGRYFFPQMESHYLAPGLEAKKGFFVSVRPAFKELMVNINVCMTAFYVPGNLAIAMMEFSRQSRGKLPIDLMLRMKVITRYRGYPMKKTIFKVAADNDTPARTNINCPEFGGTISVASFFKQKWNVTLRHADLPLVNLGTAGRSLLVPPELCEIAPDQPFLGPLSDNATAAMIKVACNPPFVNANSIVQQGFPALGLQPNAHQGPLAGFGIQVSNEMATIPARLLSPPSISYRSGSANVRDASWNILNVKFQRGGNMQNWAVLLVQEGRPSEFQGANDPELARFLLTFAKKCRDSGMSVPEGLPRVIETPRLPQPKDDKIPNRGGAMRIIQSTITKNLNPKAKPSFILVLLSGVDKFIYPNMKRLGDVMLGVHTVHMLLHKARNDPRKQDQYFSNVALKVNIKLGGINHLLDDASMRWLRTKKTMIVGIDVTHPSPKSRPGTPSLPAVVASIDDNFVQFPASLGLQRNQRIDRDAEEMVQELKNMMCERLELYNKQNRGLPERIIVYRDGVSEGQYDLVIKHELPQIRDAFKAFNSASVTYRPSLSILVCGKRHHARTFATDEQTMTHNGNTQAGLVVDKGITDVYNHDFYLQAHNGLQGHVRPTHYTVIFDENNLDADTIQEGTHRTSYLYARATKAVSLVPPAYYADLACERSRYYLNHLLNLSDNKSTTTTATRGSQEEREEVFKEAAKWWGNGIHEDLRESMFYI</sequence>
<dbReference type="GO" id="GO:0003723">
    <property type="term" value="F:RNA binding"/>
    <property type="evidence" value="ECO:0007669"/>
    <property type="project" value="InterPro"/>
</dbReference>
<name>A0AAD5UU39_9APHY</name>
<dbReference type="EMBL" id="JANAWD010000775">
    <property type="protein sequence ID" value="KAJ3475945.1"/>
    <property type="molecule type" value="Genomic_DNA"/>
</dbReference>
<dbReference type="Gene3D" id="2.170.260.10">
    <property type="entry name" value="paz domain"/>
    <property type="match status" value="1"/>
</dbReference>
<dbReference type="PROSITE" id="PS50822">
    <property type="entry name" value="PIWI"/>
    <property type="match status" value="1"/>
</dbReference>
<gene>
    <name evidence="4" type="ORF">NLI96_g11497</name>
</gene>
<dbReference type="SMART" id="SM00950">
    <property type="entry name" value="Piwi"/>
    <property type="match status" value="1"/>
</dbReference>
<proteinExistence type="predicted"/>
<dbReference type="Pfam" id="PF16486">
    <property type="entry name" value="ArgoN"/>
    <property type="match status" value="1"/>
</dbReference>
<evidence type="ECO:0000259" key="3">
    <source>
        <dbReference type="PROSITE" id="PS50822"/>
    </source>
</evidence>
<dbReference type="InterPro" id="IPR012337">
    <property type="entry name" value="RNaseH-like_sf"/>
</dbReference>
<dbReference type="CDD" id="cd04657">
    <property type="entry name" value="Piwi_ago-like"/>
    <property type="match status" value="1"/>
</dbReference>
<dbReference type="AlphaFoldDB" id="A0AAD5UU39"/>
<dbReference type="InterPro" id="IPR036085">
    <property type="entry name" value="PAZ_dom_sf"/>
</dbReference>
<dbReference type="PANTHER" id="PTHR22891">
    <property type="entry name" value="EUKARYOTIC TRANSLATION INITIATION FACTOR 2C"/>
    <property type="match status" value="1"/>
</dbReference>
<dbReference type="InterPro" id="IPR032474">
    <property type="entry name" value="Argonaute_N"/>
</dbReference>
<dbReference type="InterPro" id="IPR045246">
    <property type="entry name" value="Piwi_ago-like"/>
</dbReference>
<dbReference type="CDD" id="cd02846">
    <property type="entry name" value="PAZ_argonaute_like"/>
    <property type="match status" value="1"/>
</dbReference>
<protein>
    <recommendedName>
        <fullName evidence="6">Piwi-domain-containing protein</fullName>
    </recommendedName>
</protein>
<accession>A0AAD5UU39</accession>
<evidence type="ECO:0000313" key="4">
    <source>
        <dbReference type="EMBL" id="KAJ3475945.1"/>
    </source>
</evidence>
<dbReference type="InterPro" id="IPR032472">
    <property type="entry name" value="ArgoL2"/>
</dbReference>
<feature type="coiled-coil region" evidence="1">
    <location>
        <begin position="639"/>
        <end position="666"/>
    </location>
</feature>
<dbReference type="InterPro" id="IPR036397">
    <property type="entry name" value="RNaseH_sf"/>
</dbReference>
<dbReference type="SMART" id="SM01163">
    <property type="entry name" value="DUF1785"/>
    <property type="match status" value="1"/>
</dbReference>
<dbReference type="Pfam" id="PF08699">
    <property type="entry name" value="ArgoL1"/>
    <property type="match status" value="1"/>
</dbReference>
<dbReference type="InterPro" id="IPR003100">
    <property type="entry name" value="PAZ_dom"/>
</dbReference>
<dbReference type="InterPro" id="IPR014811">
    <property type="entry name" value="ArgoL1"/>
</dbReference>
<organism evidence="4 5">
    <name type="scientific">Meripilus lineatus</name>
    <dbReference type="NCBI Taxonomy" id="2056292"/>
    <lineage>
        <taxon>Eukaryota</taxon>
        <taxon>Fungi</taxon>
        <taxon>Dikarya</taxon>
        <taxon>Basidiomycota</taxon>
        <taxon>Agaricomycotina</taxon>
        <taxon>Agaricomycetes</taxon>
        <taxon>Polyporales</taxon>
        <taxon>Meripilaceae</taxon>
        <taxon>Meripilus</taxon>
    </lineage>
</organism>
<dbReference type="SUPFAM" id="SSF101690">
    <property type="entry name" value="PAZ domain"/>
    <property type="match status" value="1"/>
</dbReference>
<feature type="domain" description="Piwi" evidence="3">
    <location>
        <begin position="517"/>
        <end position="831"/>
    </location>
</feature>
<evidence type="ECO:0000259" key="2">
    <source>
        <dbReference type="PROSITE" id="PS50821"/>
    </source>
</evidence>
<evidence type="ECO:0000256" key="1">
    <source>
        <dbReference type="SAM" id="Coils"/>
    </source>
</evidence>
<dbReference type="Pfam" id="PF16488">
    <property type="entry name" value="ArgoL2"/>
    <property type="match status" value="1"/>
</dbReference>
<dbReference type="Gene3D" id="3.40.50.2300">
    <property type="match status" value="1"/>
</dbReference>
<feature type="domain" description="PAZ" evidence="2">
    <location>
        <begin position="226"/>
        <end position="327"/>
    </location>
</feature>
<evidence type="ECO:0008006" key="6">
    <source>
        <dbReference type="Google" id="ProtNLM"/>
    </source>
</evidence>
<comment type="caution">
    <text evidence="4">The sequence shown here is derived from an EMBL/GenBank/DDBJ whole genome shotgun (WGS) entry which is preliminary data.</text>
</comment>
<keyword evidence="1" id="KW-0175">Coiled coil</keyword>
<dbReference type="Pfam" id="PF02170">
    <property type="entry name" value="PAZ"/>
    <property type="match status" value="1"/>
</dbReference>
<dbReference type="PROSITE" id="PS50821">
    <property type="entry name" value="PAZ"/>
    <property type="match status" value="1"/>
</dbReference>